<dbReference type="AlphaFoldDB" id="A0A2A6BR35"/>
<dbReference type="Proteomes" id="UP000005239">
    <property type="component" value="Unassembled WGS sequence"/>
</dbReference>
<sequence length="760" mass="84691">MLNASKFVRVHGRLGGGLCHFTEIHTDNLKIRTKHEKGTRDAISEPLTNSWESSLAQCRRVFPGSKLADEVPSSVWDALYLDRDQYHSSTSGSAKKAMCSHDFNQEPENIATITKCEDKRILAEANLEGKSDISVSSRSVLFGPLVVYDKSECETACRCANGEPKQSCDCGPFSCLFNSSLTCTGFAFESTRRQCALLGEKTEGCDNKEKDYTFYSLPSVVVLDETPDDGTKTTDEVPVINDNPLCAPIKTDKKVKCGDDGYVCPENYLPYLVCNIYGQLSFTGGERISKKAATWVVTYSTGDWSFSESVAVNITCLQAGSHTYNPCSGNIPRLGNALILDNSYGCIDGYTWNYAKTTEGDPFSEIPTCKHEGWVNGGGLMSDPITEMWCRPNWPSKFPKCGQITIGTGVECTERGFTCPKGQLPYLACLIDNLWSFTGGKFVYYQAKSWKVEYTTGTWSFEERYGFNVSCRKIAKHSNLYFEQWKENNKKNFTISSHSVCDKSIPRLGNALIQKDAYGCIDGFEWNYAKTKEGQAFNHIPQCSSEGWTAGGNLLDGPINEMWCKPIVEDNDRCGDIQKDDKVYCRKDGYHCADRFLPYLSCFINNQWSFTGGSRIYKEGDKWVVAYSSGKYSFNENDAKNITCIYAGTPKNKACEGNVPRYGNAYLAGDTFTCITGYSWNYGKTVNEAKFDGIPKCGKNGWEVAGKKLNSSIGEMWCKPILEHRLKTDKSLLIRILLGFSLHSHFSSSSSQSELMLGFV</sequence>
<accession>A0A2A6BR35</accession>
<evidence type="ECO:0000313" key="1">
    <source>
        <dbReference type="EnsemblMetazoa" id="PPA00931.1"/>
    </source>
</evidence>
<proteinExistence type="predicted"/>
<organism evidence="1 2">
    <name type="scientific">Pristionchus pacificus</name>
    <name type="common">Parasitic nematode worm</name>
    <dbReference type="NCBI Taxonomy" id="54126"/>
    <lineage>
        <taxon>Eukaryota</taxon>
        <taxon>Metazoa</taxon>
        <taxon>Ecdysozoa</taxon>
        <taxon>Nematoda</taxon>
        <taxon>Chromadorea</taxon>
        <taxon>Rhabditida</taxon>
        <taxon>Rhabditina</taxon>
        <taxon>Diplogasteromorpha</taxon>
        <taxon>Diplogasteroidea</taxon>
        <taxon>Neodiplogasteridae</taxon>
        <taxon>Pristionchus</taxon>
    </lineage>
</organism>
<gene>
    <name evidence="1" type="primary">WBGene00090485</name>
</gene>
<name>A0A2A6BR35_PRIPA</name>
<accession>A0A8R1Y6L6</accession>
<keyword evidence="2" id="KW-1185">Reference proteome</keyword>
<reference evidence="1" key="2">
    <citation type="submission" date="2022-06" db="UniProtKB">
        <authorList>
            <consortium name="EnsemblMetazoa"/>
        </authorList>
    </citation>
    <scope>IDENTIFICATION</scope>
    <source>
        <strain evidence="1">PS312</strain>
    </source>
</reference>
<dbReference type="EnsemblMetazoa" id="PPA00931.1">
    <property type="protein sequence ID" value="PPA00931.1"/>
    <property type="gene ID" value="WBGene00090485"/>
</dbReference>
<evidence type="ECO:0000313" key="2">
    <source>
        <dbReference type="Proteomes" id="UP000005239"/>
    </source>
</evidence>
<reference evidence="2" key="1">
    <citation type="journal article" date="2008" name="Nat. Genet.">
        <title>The Pristionchus pacificus genome provides a unique perspective on nematode lifestyle and parasitism.</title>
        <authorList>
            <person name="Dieterich C."/>
            <person name="Clifton S.W."/>
            <person name="Schuster L.N."/>
            <person name="Chinwalla A."/>
            <person name="Delehaunty K."/>
            <person name="Dinkelacker I."/>
            <person name="Fulton L."/>
            <person name="Fulton R."/>
            <person name="Godfrey J."/>
            <person name="Minx P."/>
            <person name="Mitreva M."/>
            <person name="Roeseler W."/>
            <person name="Tian H."/>
            <person name="Witte H."/>
            <person name="Yang S.P."/>
            <person name="Wilson R.K."/>
            <person name="Sommer R.J."/>
        </authorList>
    </citation>
    <scope>NUCLEOTIDE SEQUENCE [LARGE SCALE GENOMIC DNA]</scope>
    <source>
        <strain evidence="2">PS312</strain>
    </source>
</reference>
<protein>
    <submittedName>
        <fullName evidence="1">Uncharacterized protein</fullName>
    </submittedName>
</protein>